<dbReference type="AlphaFoldDB" id="A0A511H464"/>
<dbReference type="EMBL" id="BJVY01000001">
    <property type="protein sequence ID" value="GEL68328.1"/>
    <property type="molecule type" value="Genomic_DNA"/>
</dbReference>
<evidence type="ECO:0000313" key="4">
    <source>
        <dbReference type="EMBL" id="SDE29477.1"/>
    </source>
</evidence>
<protein>
    <submittedName>
        <fullName evidence="4">Transposase IS66 family protein</fullName>
    </submittedName>
</protein>
<dbReference type="EMBL" id="FNAJ01000005">
    <property type="protein sequence ID" value="SDE29477.1"/>
    <property type="molecule type" value="Genomic_DNA"/>
</dbReference>
<feature type="compositionally biased region" description="Basic residues" evidence="1">
    <location>
        <begin position="98"/>
        <end position="110"/>
    </location>
</feature>
<reference evidence="4 5" key="1">
    <citation type="submission" date="2016-10" db="EMBL/GenBank/DDBJ databases">
        <authorList>
            <person name="Varghese N."/>
            <person name="Submissions S."/>
        </authorList>
    </citation>
    <scope>NUCLEOTIDE SEQUENCE [LARGE SCALE GENOMIC DNA]</scope>
    <source>
        <strain evidence="4 5">DSM 2260</strain>
    </source>
</reference>
<evidence type="ECO:0000313" key="3">
    <source>
        <dbReference type="EMBL" id="GEL68328.1"/>
    </source>
</evidence>
<gene>
    <name evidence="3" type="ORF">MVI01_01120</name>
    <name evidence="4" type="ORF">SAMN04488504_105471</name>
</gene>
<evidence type="ECO:0000313" key="5">
    <source>
        <dbReference type="Proteomes" id="UP000198717"/>
    </source>
</evidence>
<comment type="caution">
    <text evidence="3">The sequence shown here is derived from an EMBL/GenBank/DDBJ whole genome shotgun (WGS) entry which is preliminary data.</text>
</comment>
<feature type="region of interest" description="Disordered" evidence="1">
    <location>
        <begin position="84"/>
        <end position="110"/>
    </location>
</feature>
<dbReference type="InterPro" id="IPR004291">
    <property type="entry name" value="Transposase_IS66_central"/>
</dbReference>
<accession>A0A511H464</accession>
<evidence type="ECO:0000256" key="1">
    <source>
        <dbReference type="SAM" id="MobiDB-lite"/>
    </source>
</evidence>
<proteinExistence type="predicted"/>
<feature type="domain" description="Transposase IS66 central" evidence="2">
    <location>
        <begin position="39"/>
        <end position="109"/>
    </location>
</feature>
<dbReference type="Proteomes" id="UP000198717">
    <property type="component" value="Unassembled WGS sequence"/>
</dbReference>
<reference evidence="3 6" key="2">
    <citation type="submission" date="2019-07" db="EMBL/GenBank/DDBJ databases">
        <title>Whole genome shotgun sequence of Myxococcus virescens NBRC 100334.</title>
        <authorList>
            <person name="Hosoyama A."/>
            <person name="Uohara A."/>
            <person name="Ohji S."/>
            <person name="Ichikawa N."/>
        </authorList>
    </citation>
    <scope>NUCLEOTIDE SEQUENCE [LARGE SCALE GENOMIC DNA]</scope>
    <source>
        <strain evidence="3 6">NBRC 100334</strain>
    </source>
</reference>
<sequence length="110" mass="11913">MRHAGVPAGTRVCPQRVRRQVGALARLLVGTYRLSKRLVKDALSDMLGVDLSVGSVVNLEGEMTDALAPAVAEARLYVQAAGKSHADETGWGEGRNQGRGHRAWRHRADE</sequence>
<keyword evidence="5" id="KW-1185">Reference proteome</keyword>
<organism evidence="3 6">
    <name type="scientific">Myxococcus virescens</name>
    <dbReference type="NCBI Taxonomy" id="83456"/>
    <lineage>
        <taxon>Bacteria</taxon>
        <taxon>Pseudomonadati</taxon>
        <taxon>Myxococcota</taxon>
        <taxon>Myxococcia</taxon>
        <taxon>Myxococcales</taxon>
        <taxon>Cystobacterineae</taxon>
        <taxon>Myxococcaceae</taxon>
        <taxon>Myxococcus</taxon>
    </lineage>
</organism>
<dbReference type="Pfam" id="PF03050">
    <property type="entry name" value="DDE_Tnp_IS66"/>
    <property type="match status" value="1"/>
</dbReference>
<dbReference type="Proteomes" id="UP000321224">
    <property type="component" value="Unassembled WGS sequence"/>
</dbReference>
<name>A0A511H464_9BACT</name>
<evidence type="ECO:0000259" key="2">
    <source>
        <dbReference type="Pfam" id="PF03050"/>
    </source>
</evidence>
<evidence type="ECO:0000313" key="6">
    <source>
        <dbReference type="Proteomes" id="UP000321224"/>
    </source>
</evidence>